<feature type="compositionally biased region" description="Low complexity" evidence="1">
    <location>
        <begin position="46"/>
        <end position="65"/>
    </location>
</feature>
<name>A0A284S5W0_ARMOS</name>
<reference evidence="3" key="1">
    <citation type="journal article" date="2017" name="Nat. Ecol. Evol.">
        <title>Genome expansion and lineage-specific genetic innovations in the forest pathogenic fungi Armillaria.</title>
        <authorList>
            <person name="Sipos G."/>
            <person name="Prasanna A.N."/>
            <person name="Walter M.C."/>
            <person name="O'Connor E."/>
            <person name="Balint B."/>
            <person name="Krizsan K."/>
            <person name="Kiss B."/>
            <person name="Hess J."/>
            <person name="Varga T."/>
            <person name="Slot J."/>
            <person name="Riley R."/>
            <person name="Boka B."/>
            <person name="Rigling D."/>
            <person name="Barry K."/>
            <person name="Lee J."/>
            <person name="Mihaltcheva S."/>
            <person name="LaButti K."/>
            <person name="Lipzen A."/>
            <person name="Waldron R."/>
            <person name="Moloney N.M."/>
            <person name="Sperisen C."/>
            <person name="Kredics L."/>
            <person name="Vagvoelgyi C."/>
            <person name="Patrignani A."/>
            <person name="Fitzpatrick D."/>
            <person name="Nagy I."/>
            <person name="Doyle S."/>
            <person name="Anderson J.B."/>
            <person name="Grigoriev I.V."/>
            <person name="Gueldener U."/>
            <person name="Muensterkoetter M."/>
            <person name="Nagy L.G."/>
        </authorList>
    </citation>
    <scope>NUCLEOTIDE SEQUENCE [LARGE SCALE GENOMIC DNA]</scope>
    <source>
        <strain evidence="3">C18/9</strain>
    </source>
</reference>
<dbReference type="EMBL" id="FUEG01000034">
    <property type="protein sequence ID" value="SJL16391.1"/>
    <property type="molecule type" value="Genomic_DNA"/>
</dbReference>
<feature type="region of interest" description="Disordered" evidence="1">
    <location>
        <begin position="1"/>
        <end position="65"/>
    </location>
</feature>
<feature type="compositionally biased region" description="Basic and acidic residues" evidence="1">
    <location>
        <begin position="91"/>
        <end position="105"/>
    </location>
</feature>
<evidence type="ECO:0000256" key="1">
    <source>
        <dbReference type="SAM" id="MobiDB-lite"/>
    </source>
</evidence>
<organism evidence="2 3">
    <name type="scientific">Armillaria ostoyae</name>
    <name type="common">Armillaria root rot fungus</name>
    <dbReference type="NCBI Taxonomy" id="47428"/>
    <lineage>
        <taxon>Eukaryota</taxon>
        <taxon>Fungi</taxon>
        <taxon>Dikarya</taxon>
        <taxon>Basidiomycota</taxon>
        <taxon>Agaricomycotina</taxon>
        <taxon>Agaricomycetes</taxon>
        <taxon>Agaricomycetidae</taxon>
        <taxon>Agaricales</taxon>
        <taxon>Marasmiineae</taxon>
        <taxon>Physalacriaceae</taxon>
        <taxon>Armillaria</taxon>
    </lineage>
</organism>
<evidence type="ECO:0000313" key="2">
    <source>
        <dbReference type="EMBL" id="SJL16391.1"/>
    </source>
</evidence>
<protein>
    <submittedName>
        <fullName evidence="2">Uncharacterized protein</fullName>
    </submittedName>
</protein>
<proteinExistence type="predicted"/>
<evidence type="ECO:0000313" key="3">
    <source>
        <dbReference type="Proteomes" id="UP000219338"/>
    </source>
</evidence>
<feature type="compositionally biased region" description="Polar residues" evidence="1">
    <location>
        <begin position="28"/>
        <end position="41"/>
    </location>
</feature>
<gene>
    <name evidence="2" type="ORF">ARMOST_19915</name>
</gene>
<sequence>MTTLQALEDKSGTPAKDATNPAMVVSSVELTGNTTPTVSTDDNSHGIETIAGTATGTETSGTAGTIPEDIPFSATVDETYVSDESQGGDESCDKGKGKMVEDVNTKKRKSESDAPAGEPTIMVDESGEMVMASAEAAASIYLAGGNSFAPLAEGYVTSPAKRLRTNDMEPSTSKSTHGMFLEHNETFRARYRVTGNIPPSDLFSNLGNYNA</sequence>
<dbReference type="Proteomes" id="UP000219338">
    <property type="component" value="Unassembled WGS sequence"/>
</dbReference>
<feature type="region of interest" description="Disordered" evidence="1">
    <location>
        <begin position="82"/>
        <end position="120"/>
    </location>
</feature>
<keyword evidence="3" id="KW-1185">Reference proteome</keyword>
<dbReference type="AlphaFoldDB" id="A0A284S5W0"/>
<dbReference type="OrthoDB" id="10656980at2759"/>
<accession>A0A284S5W0</accession>